<feature type="transmembrane region" description="Helical" evidence="5">
    <location>
        <begin position="1215"/>
        <end position="1234"/>
    </location>
</feature>
<evidence type="ECO:0008006" key="8">
    <source>
        <dbReference type="Google" id="ProtNLM"/>
    </source>
</evidence>
<dbReference type="InterPro" id="IPR011990">
    <property type="entry name" value="TPR-like_helical_dom_sf"/>
</dbReference>
<dbReference type="PROSITE" id="PS51375">
    <property type="entry name" value="PPR"/>
    <property type="match status" value="14"/>
</dbReference>
<feature type="repeat" description="PPR" evidence="3">
    <location>
        <begin position="480"/>
        <end position="514"/>
    </location>
</feature>
<feature type="repeat" description="PPR" evidence="3">
    <location>
        <begin position="891"/>
        <end position="925"/>
    </location>
</feature>
<evidence type="ECO:0000256" key="3">
    <source>
        <dbReference type="PROSITE-ProRule" id="PRU00708"/>
    </source>
</evidence>
<dbReference type="EMBL" id="VAHF01000007">
    <property type="protein sequence ID" value="TXG57663.1"/>
    <property type="molecule type" value="Genomic_DNA"/>
</dbReference>
<evidence type="ECO:0000313" key="6">
    <source>
        <dbReference type="EMBL" id="TXG57663.1"/>
    </source>
</evidence>
<protein>
    <recommendedName>
        <fullName evidence="8">Pentacotripeptide-repeat region of PRORP domain-containing protein</fullName>
    </recommendedName>
</protein>
<feature type="region of interest" description="Disordered" evidence="4">
    <location>
        <begin position="49"/>
        <end position="68"/>
    </location>
</feature>
<keyword evidence="5" id="KW-0472">Membrane</keyword>
<dbReference type="PANTHER" id="PTHR47939">
    <property type="entry name" value="MEMBRANE-ASSOCIATED SALT-INDUCIBLE PROTEIN-LIKE"/>
    <property type="match status" value="1"/>
</dbReference>
<keyword evidence="7" id="KW-1185">Reference proteome</keyword>
<evidence type="ECO:0000256" key="2">
    <source>
        <dbReference type="ARBA" id="ARBA00022737"/>
    </source>
</evidence>
<comment type="caution">
    <text evidence="6">The sequence shown here is derived from an EMBL/GenBank/DDBJ whole genome shotgun (WGS) entry which is preliminary data.</text>
</comment>
<sequence length="1235" mass="138460">MVFIDLRPEVCDGEMCLTVRGARRPKVSDGQRCGDDDNCAISRSAATERGLATTRGSATERGATSARRAAVSATSATTATAATTTMVSLSGRTSSESCRDMNRPMLFLRRSRLKPKVDFFNHLQQQRSQSTISSSSSSSSSSTKYTHSNNLQSLLKNGSTPTLQSINNFLLLLLQSHKFHFIIHFFSQLNSNHLEPTSQTLSIFTWALLKLQKFEEAHCFVMAKMTKSSIFPETRLLDSLVRGLEPEKALLVLKDCLRNRHGGMFPSSFTFCSLIYRFCSKGCMSGAVEVLELMAGENGKYPFDNFVCSSVVSGFCRIGEPQLAVEFFDNAISLGASRPNVITYSALVTALCMLGRVNEVKSLLVRIENEGLAVDVVFYSSWIYGYFREGSLLEAFRKHRLMVDKGIRLDTTSYTILIDGFSKEGYVEKAVGILIKMVRDGFRPNLITYTAIILGFCKQGKLELAFSVFKKVEDMGIVADEFVYATLIDGVCRKGDLDHALRLLEEMENKGIKPSIVTYNTVINGLCKVGRTSDADEFSKDILGDVVTYSTLLHGYIEEDNVKGIMGTRERLEESGINMDVVMCNILIKAHFMVGAQEDARALYQEMSKMELVANSVTYCTMIDGYCKVGRVDEVLEIFDELRRTSISSVECYHCIINGLCKKGMVDMATEVFIELKEKGFGLDLGIYKILIKATFAKEGVFGVLDLVHRIKSLGPEVYEILCNYVIFYLCKRGYSEAASDVYVLMRRRGSVVSRKSYCSILKGLNADAKLWLVGPLLNIFVKEYGLVEPLIRKTVIHYLCLKDVAKALRFIKKIKEIPSTVTFPVIVLKELIKEGRVLDAYKLVKEAEDSLPFMDDVDYTIMVDGLCKEGYIDKALDICVVARHKGIALNIVTFNSVINSLCRQGCLVEAFRLFDSLERIDLVPSEVTYATLIHNLCKHGLLVDAKKLFERMLLKALKPNTRVYNSFIDGYCKFGLLDDALKFLNDLEKESLKPDTFTVSAVINGLYHKGDMEGALRFFFEFKRKGISPDFLGFLYLIRGLYTKGRMEEARSILREMLQSKSVLELINRVNTGVESESAVSILDLLCEEGRIKEAVAILNEIRSVFFPIRNTDRMSSALDVSFLLQQQASRNGDGSRLLQSAGISSPKAAAMIMYTGKKKKTIEAVQRLQLTSMALQVYLEGIFIQFFVFVFFSSNYYHFNNLCFKGTKIQVHLLLKLMVAVHLLLQLVVLFSS</sequence>
<keyword evidence="5" id="KW-1133">Transmembrane helix</keyword>
<evidence type="ECO:0000256" key="5">
    <source>
        <dbReference type="SAM" id="Phobius"/>
    </source>
</evidence>
<feature type="repeat" description="PPR" evidence="3">
    <location>
        <begin position="340"/>
        <end position="374"/>
    </location>
</feature>
<feature type="repeat" description="PPR" evidence="3">
    <location>
        <begin position="856"/>
        <end position="890"/>
    </location>
</feature>
<feature type="repeat" description="PPR" evidence="3">
    <location>
        <begin position="445"/>
        <end position="479"/>
    </location>
</feature>
<dbReference type="NCBIfam" id="TIGR00756">
    <property type="entry name" value="PPR"/>
    <property type="match status" value="14"/>
</dbReference>
<keyword evidence="2" id="KW-0677">Repeat</keyword>
<accession>A0A5C7HKU6</accession>
<gene>
    <name evidence="6" type="ORF">EZV62_015492</name>
</gene>
<feature type="repeat" description="PPR" evidence="3">
    <location>
        <begin position="961"/>
        <end position="995"/>
    </location>
</feature>
<dbReference type="InterPro" id="IPR002885">
    <property type="entry name" value="PPR_rpt"/>
</dbReference>
<feature type="repeat" description="PPR" evidence="3">
    <location>
        <begin position="515"/>
        <end position="545"/>
    </location>
</feature>
<feature type="region of interest" description="Disordered" evidence="4">
    <location>
        <begin position="124"/>
        <end position="145"/>
    </location>
</feature>
<dbReference type="AlphaFoldDB" id="A0A5C7HKU6"/>
<feature type="repeat" description="PPR" evidence="3">
    <location>
        <begin position="304"/>
        <end position="338"/>
    </location>
</feature>
<name>A0A5C7HKU6_9ROSI</name>
<dbReference type="Gene3D" id="1.25.40.10">
    <property type="entry name" value="Tetratricopeptide repeat domain"/>
    <property type="match status" value="6"/>
</dbReference>
<dbReference type="InterPro" id="IPR050667">
    <property type="entry name" value="PPR-containing_protein"/>
</dbReference>
<dbReference type="OrthoDB" id="185373at2759"/>
<dbReference type="Pfam" id="PF13041">
    <property type="entry name" value="PPR_2"/>
    <property type="match status" value="5"/>
</dbReference>
<feature type="compositionally biased region" description="Low complexity" evidence="4">
    <location>
        <begin position="124"/>
        <end position="142"/>
    </location>
</feature>
<evidence type="ECO:0000313" key="7">
    <source>
        <dbReference type="Proteomes" id="UP000323000"/>
    </source>
</evidence>
<feature type="repeat" description="PPR" evidence="3">
    <location>
        <begin position="375"/>
        <end position="409"/>
    </location>
</feature>
<evidence type="ECO:0000256" key="1">
    <source>
        <dbReference type="ARBA" id="ARBA00007626"/>
    </source>
</evidence>
<feature type="repeat" description="PPR" evidence="3">
    <location>
        <begin position="926"/>
        <end position="960"/>
    </location>
</feature>
<feature type="repeat" description="PPR" evidence="3">
    <location>
        <begin position="615"/>
        <end position="649"/>
    </location>
</feature>
<feature type="repeat" description="PPR" evidence="3">
    <location>
        <begin position="580"/>
        <end position="614"/>
    </location>
</feature>
<organism evidence="6 7">
    <name type="scientific">Acer yangbiense</name>
    <dbReference type="NCBI Taxonomy" id="1000413"/>
    <lineage>
        <taxon>Eukaryota</taxon>
        <taxon>Viridiplantae</taxon>
        <taxon>Streptophyta</taxon>
        <taxon>Embryophyta</taxon>
        <taxon>Tracheophyta</taxon>
        <taxon>Spermatophyta</taxon>
        <taxon>Magnoliopsida</taxon>
        <taxon>eudicotyledons</taxon>
        <taxon>Gunneridae</taxon>
        <taxon>Pentapetalae</taxon>
        <taxon>rosids</taxon>
        <taxon>malvids</taxon>
        <taxon>Sapindales</taxon>
        <taxon>Sapindaceae</taxon>
        <taxon>Hippocastanoideae</taxon>
        <taxon>Acereae</taxon>
        <taxon>Acer</taxon>
    </lineage>
</organism>
<evidence type="ECO:0000256" key="4">
    <source>
        <dbReference type="SAM" id="MobiDB-lite"/>
    </source>
</evidence>
<feature type="transmembrane region" description="Helical" evidence="5">
    <location>
        <begin position="1175"/>
        <end position="1194"/>
    </location>
</feature>
<dbReference type="Pfam" id="PF01535">
    <property type="entry name" value="PPR"/>
    <property type="match status" value="9"/>
</dbReference>
<proteinExistence type="inferred from homology"/>
<feature type="repeat" description="PPR" evidence="3">
    <location>
        <begin position="996"/>
        <end position="1030"/>
    </location>
</feature>
<dbReference type="Proteomes" id="UP000323000">
    <property type="component" value="Chromosome 7"/>
</dbReference>
<comment type="similarity">
    <text evidence="1">Belongs to the PPR family. P subfamily.</text>
</comment>
<dbReference type="PANTHER" id="PTHR47939:SF13">
    <property type="entry name" value="OS03G0201400 PROTEIN"/>
    <property type="match status" value="1"/>
</dbReference>
<keyword evidence="5" id="KW-0812">Transmembrane</keyword>
<feature type="repeat" description="PPR" evidence="3">
    <location>
        <begin position="410"/>
        <end position="444"/>
    </location>
</feature>
<reference evidence="7" key="1">
    <citation type="journal article" date="2019" name="Gigascience">
        <title>De novo genome assembly of the endangered Acer yangbiense, a plant species with extremely small populations endemic to Yunnan Province, China.</title>
        <authorList>
            <person name="Yang J."/>
            <person name="Wariss H.M."/>
            <person name="Tao L."/>
            <person name="Zhang R."/>
            <person name="Yun Q."/>
            <person name="Hollingsworth P."/>
            <person name="Dao Z."/>
            <person name="Luo G."/>
            <person name="Guo H."/>
            <person name="Ma Y."/>
            <person name="Sun W."/>
        </authorList>
    </citation>
    <scope>NUCLEOTIDE SEQUENCE [LARGE SCALE GENOMIC DNA]</scope>
    <source>
        <strain evidence="7">cv. Malutang</strain>
    </source>
</reference>